<dbReference type="InterPro" id="IPR007627">
    <property type="entry name" value="RNA_pol_sigma70_r2"/>
</dbReference>
<protein>
    <submittedName>
        <fullName evidence="5">RNA polymerase sigma factor</fullName>
    </submittedName>
</protein>
<comment type="caution">
    <text evidence="5">The sequence shown here is derived from an EMBL/GenBank/DDBJ whole genome shotgun (WGS) entry which is preliminary data.</text>
</comment>
<dbReference type="InterPro" id="IPR013325">
    <property type="entry name" value="RNA_pol_sigma_r2"/>
</dbReference>
<name>A0ABT1NDA7_9FIRM</name>
<evidence type="ECO:0000259" key="4">
    <source>
        <dbReference type="Pfam" id="PF04542"/>
    </source>
</evidence>
<dbReference type="SUPFAM" id="SSF88946">
    <property type="entry name" value="Sigma2 domain of RNA polymerase sigma factors"/>
    <property type="match status" value="1"/>
</dbReference>
<gene>
    <name evidence="5" type="ORF">LJD61_01995</name>
</gene>
<keyword evidence="6" id="KW-1185">Reference proteome</keyword>
<keyword evidence="3" id="KW-0804">Transcription</keyword>
<dbReference type="EMBL" id="JAJEKE010000001">
    <property type="protein sequence ID" value="MCQ1528321.1"/>
    <property type="molecule type" value="Genomic_DNA"/>
</dbReference>
<organism evidence="5 6">
    <name type="scientific">Lutispora saccharofermentans</name>
    <dbReference type="NCBI Taxonomy" id="3024236"/>
    <lineage>
        <taxon>Bacteria</taxon>
        <taxon>Bacillati</taxon>
        <taxon>Bacillota</taxon>
        <taxon>Clostridia</taxon>
        <taxon>Lutisporales</taxon>
        <taxon>Lutisporaceae</taxon>
        <taxon>Lutispora</taxon>
    </lineage>
</organism>
<sequence>MAKSLLRTNNEVAEIYRRHVNTVYWVCFTYMKNPADTEDAVSETFLNLMKSGSAFESEEHEKSWLIRTATNVCKNLLKHWWRKNENLEDHSETLKA</sequence>
<dbReference type="Gene3D" id="1.10.1740.10">
    <property type="match status" value="1"/>
</dbReference>
<dbReference type="InterPro" id="IPR039425">
    <property type="entry name" value="RNA_pol_sigma-70-like"/>
</dbReference>
<accession>A0ABT1NDA7</accession>
<dbReference type="RefSeq" id="WP_255225810.1">
    <property type="nucleotide sequence ID" value="NZ_JAJEKE010000001.1"/>
</dbReference>
<reference evidence="5 6" key="1">
    <citation type="submission" date="2021-10" db="EMBL/GenBank/DDBJ databases">
        <title>Lutispora strain m25 sp. nov., a thermophilic, non-spore-forming bacterium isolated from a lab-scale methanogenic bioreactor digesting anaerobic sludge.</title>
        <authorList>
            <person name="El Houari A."/>
            <person name="Mcdonald J."/>
        </authorList>
    </citation>
    <scope>NUCLEOTIDE SEQUENCE [LARGE SCALE GENOMIC DNA]</scope>
    <source>
        <strain evidence="6">m25</strain>
    </source>
</reference>
<feature type="domain" description="RNA polymerase sigma-70 region 2" evidence="4">
    <location>
        <begin position="15"/>
        <end position="79"/>
    </location>
</feature>
<dbReference type="PANTHER" id="PTHR43133">
    <property type="entry name" value="RNA POLYMERASE ECF-TYPE SIGMA FACTO"/>
    <property type="match status" value="1"/>
</dbReference>
<proteinExistence type="predicted"/>
<evidence type="ECO:0000313" key="5">
    <source>
        <dbReference type="EMBL" id="MCQ1528321.1"/>
    </source>
</evidence>
<dbReference type="PANTHER" id="PTHR43133:SF51">
    <property type="entry name" value="RNA POLYMERASE SIGMA FACTOR"/>
    <property type="match status" value="1"/>
</dbReference>
<dbReference type="Proteomes" id="UP001651880">
    <property type="component" value="Unassembled WGS sequence"/>
</dbReference>
<keyword evidence="1" id="KW-0805">Transcription regulation</keyword>
<evidence type="ECO:0000256" key="2">
    <source>
        <dbReference type="ARBA" id="ARBA00023082"/>
    </source>
</evidence>
<evidence type="ECO:0000256" key="1">
    <source>
        <dbReference type="ARBA" id="ARBA00023015"/>
    </source>
</evidence>
<evidence type="ECO:0000256" key="3">
    <source>
        <dbReference type="ARBA" id="ARBA00023163"/>
    </source>
</evidence>
<evidence type="ECO:0000313" key="6">
    <source>
        <dbReference type="Proteomes" id="UP001651880"/>
    </source>
</evidence>
<dbReference type="Pfam" id="PF04542">
    <property type="entry name" value="Sigma70_r2"/>
    <property type="match status" value="1"/>
</dbReference>
<keyword evidence="2" id="KW-0731">Sigma factor</keyword>